<dbReference type="InterPro" id="IPR050464">
    <property type="entry name" value="Zeta_carotene_desat/Oxidored"/>
</dbReference>
<dbReference type="SUPFAM" id="SSF51905">
    <property type="entry name" value="FAD/NAD(P)-binding domain"/>
    <property type="match status" value="1"/>
</dbReference>
<gene>
    <name evidence="2" type="ORF">K8F61_15195</name>
</gene>
<name>A0ABY3RRS6_9MICO</name>
<feature type="domain" description="Amine oxidase" evidence="1">
    <location>
        <begin position="27"/>
        <end position="498"/>
    </location>
</feature>
<dbReference type="Proteomes" id="UP001199642">
    <property type="component" value="Chromosome"/>
</dbReference>
<organism evidence="2 3">
    <name type="scientific">Microbacterium resistens</name>
    <dbReference type="NCBI Taxonomy" id="156977"/>
    <lineage>
        <taxon>Bacteria</taxon>
        <taxon>Bacillati</taxon>
        <taxon>Actinomycetota</taxon>
        <taxon>Actinomycetes</taxon>
        <taxon>Micrococcales</taxon>
        <taxon>Microbacteriaceae</taxon>
        <taxon>Microbacterium</taxon>
    </lineage>
</organism>
<dbReference type="InterPro" id="IPR036188">
    <property type="entry name" value="FAD/NAD-bd_sf"/>
</dbReference>
<dbReference type="PRINTS" id="PR00419">
    <property type="entry name" value="ADXRDTASE"/>
</dbReference>
<keyword evidence="3" id="KW-1185">Reference proteome</keyword>
<accession>A0ABY3RRS6</accession>
<dbReference type="PANTHER" id="PTHR42923:SF3">
    <property type="entry name" value="PROTOPORPHYRINOGEN OXIDASE"/>
    <property type="match status" value="1"/>
</dbReference>
<reference evidence="2 3" key="1">
    <citation type="submission" date="2023-01" db="EMBL/GenBank/DDBJ databases">
        <title>Characterization of estradiol degrading bacteria Microbacterium sp. MZT7 and reveal degrading genes through genome analysis.</title>
        <authorList>
            <person name="Hao P."/>
            <person name="Gao Y."/>
        </authorList>
    </citation>
    <scope>NUCLEOTIDE SEQUENCE [LARGE SCALE GENOMIC DNA]</scope>
    <source>
        <strain evidence="2 3">MZT7</strain>
    </source>
</reference>
<protein>
    <submittedName>
        <fullName evidence="2">FAD-dependent oxidoreductase</fullName>
    </submittedName>
</protein>
<dbReference type="PANTHER" id="PTHR42923">
    <property type="entry name" value="PROTOPORPHYRINOGEN OXIDASE"/>
    <property type="match status" value="1"/>
</dbReference>
<sequence length="516" mass="52347">MTALPGDVPELAERAAAVRVAVVGGGVAGLVAATEIAAVGMHATVFEAAPVAGGVVRRGEADGIAFDAGAESFATRGGHVQALLEDLGLAERIVDPAPGGAWLAGIPGVGAAPLPRGGILGIPENPFAEDVRRIIGWRGAWRAYVDRLRPPLTIGHDRSLGHLVRSRMGARVLDCLVAPVTTGVHSAHPDTIDTEVAAPGLNAALTRAGSLSGAVASLRADAARKTAAPRSGAEPARAPGAAVRGIDGGMAVLVDALVARLGGLGSEVRTGSSVVGLARDADAWVVRFEAPDPRPRPADADIDASTEGGDALVAKERFDAVILAADEATTRRLLSPHVSALDAIPAGDAPHIEIITLVLDAPALDASPRGSGVLTVPGSHTAKALTHATAKWPWLRTAAGDRHVVRVSFGSQGEEPTTSGLDDDAAARLAMAEAAAMLGVALPASALRGSFRARFTQSQPTAAIGAADRRAAAARVIAAGHRLAATGAWLSGTGLAQVVPHARAEAERLRHALLWG</sequence>
<evidence type="ECO:0000313" key="3">
    <source>
        <dbReference type="Proteomes" id="UP001199642"/>
    </source>
</evidence>
<evidence type="ECO:0000313" key="2">
    <source>
        <dbReference type="EMBL" id="UGS25975.1"/>
    </source>
</evidence>
<proteinExistence type="predicted"/>
<dbReference type="EMBL" id="CP082781">
    <property type="protein sequence ID" value="UGS25975.1"/>
    <property type="molecule type" value="Genomic_DNA"/>
</dbReference>
<evidence type="ECO:0000259" key="1">
    <source>
        <dbReference type="Pfam" id="PF01593"/>
    </source>
</evidence>
<dbReference type="Gene3D" id="1.10.3110.10">
    <property type="entry name" value="protoporphyrinogen ix oxidase, domain 3"/>
    <property type="match status" value="1"/>
</dbReference>
<dbReference type="SUPFAM" id="SSF54373">
    <property type="entry name" value="FAD-linked reductases, C-terminal domain"/>
    <property type="match status" value="1"/>
</dbReference>
<dbReference type="Gene3D" id="3.50.50.60">
    <property type="entry name" value="FAD/NAD(P)-binding domain"/>
    <property type="match status" value="1"/>
</dbReference>
<dbReference type="RefSeq" id="WP_231819719.1">
    <property type="nucleotide sequence ID" value="NZ_CP082781.1"/>
</dbReference>
<dbReference type="Gene3D" id="3.90.660.20">
    <property type="entry name" value="Protoporphyrinogen oxidase, mitochondrial, domain 2"/>
    <property type="match status" value="1"/>
</dbReference>
<dbReference type="InterPro" id="IPR002937">
    <property type="entry name" value="Amino_oxidase"/>
</dbReference>
<dbReference type="Pfam" id="PF01593">
    <property type="entry name" value="Amino_oxidase"/>
    <property type="match status" value="1"/>
</dbReference>